<accession>A0AAP9MFM5</accession>
<dbReference type="EMBL" id="CP048838">
    <property type="protein sequence ID" value="QJA03755.1"/>
    <property type="molecule type" value="Genomic_DNA"/>
</dbReference>
<dbReference type="Proteomes" id="UP000503330">
    <property type="component" value="Chromosome"/>
</dbReference>
<proteinExistence type="predicted"/>
<evidence type="ECO:0000313" key="2">
    <source>
        <dbReference type="Proteomes" id="UP000503330"/>
    </source>
</evidence>
<gene>
    <name evidence="1" type="ORF">G4D54_15590</name>
</gene>
<evidence type="ECO:0000313" key="1">
    <source>
        <dbReference type="EMBL" id="QJA03755.1"/>
    </source>
</evidence>
<dbReference type="RefSeq" id="WP_156346905.1">
    <property type="nucleotide sequence ID" value="NZ_BAAACC010000010.1"/>
</dbReference>
<reference evidence="1 2" key="1">
    <citation type="submission" date="2020-02" db="EMBL/GenBank/DDBJ databases">
        <authorList>
            <person name="Kociolek L.K."/>
            <person name="Ozer E.A."/>
        </authorList>
    </citation>
    <scope>NUCLEOTIDE SEQUENCE [LARGE SCALE GENOMIC DNA]</scope>
    <source>
        <strain evidence="1 2">ATCC 14501</strain>
    </source>
</reference>
<organism evidence="1 2">
    <name type="scientific">Clostridium innocuum</name>
    <dbReference type="NCBI Taxonomy" id="1522"/>
    <lineage>
        <taxon>Bacteria</taxon>
        <taxon>Bacillati</taxon>
        <taxon>Bacillota</taxon>
        <taxon>Clostridia</taxon>
        <taxon>Eubacteriales</taxon>
        <taxon>Clostridiaceae</taxon>
        <taxon>Clostridium</taxon>
    </lineage>
</organism>
<dbReference type="GeneID" id="61926989"/>
<dbReference type="AlphaFoldDB" id="A0AAP9MFM5"/>
<name>A0AAP9MFM5_CLOIN</name>
<protein>
    <submittedName>
        <fullName evidence="1">Uncharacterized protein</fullName>
    </submittedName>
</protein>
<sequence length="107" mass="11510">MAKAVSYCEVNLYELGMQHFYGASVQAAVKGCFPLPAASGCEAAAVYSAMQGYSIIKRELLIRLFLRLLVKTGIFPARPSPTKRDFSSMGSGASDLRISAISLRSSI</sequence>